<keyword evidence="2" id="KW-1185">Reference proteome</keyword>
<dbReference type="EMBL" id="JANBPW010000432">
    <property type="protein sequence ID" value="KAJ1949533.1"/>
    <property type="molecule type" value="Genomic_DNA"/>
</dbReference>
<dbReference type="Proteomes" id="UP001150603">
    <property type="component" value="Unassembled WGS sequence"/>
</dbReference>
<reference evidence="1" key="1">
    <citation type="submission" date="2022-07" db="EMBL/GenBank/DDBJ databases">
        <title>Phylogenomic reconstructions and comparative analyses of Kickxellomycotina fungi.</title>
        <authorList>
            <person name="Reynolds N.K."/>
            <person name="Stajich J.E."/>
            <person name="Barry K."/>
            <person name="Grigoriev I.V."/>
            <person name="Crous P."/>
            <person name="Smith M.E."/>
        </authorList>
    </citation>
    <scope>NUCLEOTIDE SEQUENCE</scope>
    <source>
        <strain evidence="1">NRRL 5244</strain>
    </source>
</reference>
<protein>
    <submittedName>
        <fullName evidence="1">Uncharacterized protein</fullName>
    </submittedName>
</protein>
<organism evidence="1 2">
    <name type="scientific">Linderina macrospora</name>
    <dbReference type="NCBI Taxonomy" id="4868"/>
    <lineage>
        <taxon>Eukaryota</taxon>
        <taxon>Fungi</taxon>
        <taxon>Fungi incertae sedis</taxon>
        <taxon>Zoopagomycota</taxon>
        <taxon>Kickxellomycotina</taxon>
        <taxon>Kickxellomycetes</taxon>
        <taxon>Kickxellales</taxon>
        <taxon>Kickxellaceae</taxon>
        <taxon>Linderina</taxon>
    </lineage>
</organism>
<proteinExistence type="predicted"/>
<comment type="caution">
    <text evidence="1">The sequence shown here is derived from an EMBL/GenBank/DDBJ whole genome shotgun (WGS) entry which is preliminary data.</text>
</comment>
<evidence type="ECO:0000313" key="1">
    <source>
        <dbReference type="EMBL" id="KAJ1949533.1"/>
    </source>
</evidence>
<name>A0ACC1JEY6_9FUNG</name>
<accession>A0ACC1JEY6</accession>
<sequence>MTNQSNKRTSDDISNEWINSGVSPAKRRTKTNAKPSQGTQNQTTQPPPSNNFSPVVARTGTGRTTANLSSNAKSETTSRRNEAKNIRSKDFREDIPDLVNVAKPRTPSVQKAATTIIENAAKSIKKTVARRPKRNTTNYIREWTEWNTTASRDEHKLEPMFDEFVKVVAQHVKQYFAAHPDSLSAPKGWSPRLLLPSANHDFKPFDSDTKVRIDGALGFTDVDSDVHSMDLKGYAAVLAVLELKWHRSRTNEAYDQNIDYTRNIFACQHSRRFGWGLTGCGSEVRAMLYLPDFVLASTAMELSTDAGRRAFVKFLVYWSLCEEDQLGYDPTIRRAEGGGCYEIDCYDREEQTITKMYSNTLVLSASRVLGRHTRCYVAFPTIEDATSEPTDFTSKEARVIKDAWAQSATDDSKSDDRNEVMHLDHVRDIFNGKDLGFPYVMSDACGDVMLRSGDGFWVDSTKTILSALSDESRKMCLAEDQAKLPNRIHRRLCMTPVGEPLRTLKSEAELVRVLLDAMRCHMALVNDCKLLHRDISDNNILVVRQSGVARGLLIDLDNAVRLDVDRGDGRRVRTGTLPFMSLNNLRGVEHECTALDDWESFLYLICWLATFGINRDDRTSEKDSQDFAINNWRYGSSIEMIACTKADHMHSADSFKVHILENFKEEYELLKDLARELHSALFLHESCKGAVQTKDEVVAGLFTRKRTVVKGKDPLTERMAFKEDILSSLRGLVDDVDEYLTNPQ</sequence>
<gene>
    <name evidence="1" type="ORF">FBU59_001101</name>
</gene>
<evidence type="ECO:0000313" key="2">
    <source>
        <dbReference type="Proteomes" id="UP001150603"/>
    </source>
</evidence>